<dbReference type="Pfam" id="PF17938">
    <property type="entry name" value="TetR_C_29"/>
    <property type="match status" value="1"/>
</dbReference>
<dbReference type="InterPro" id="IPR009057">
    <property type="entry name" value="Homeodomain-like_sf"/>
</dbReference>
<dbReference type="RefSeq" id="WP_075800728.1">
    <property type="nucleotide sequence ID" value="NZ_CP015584.1"/>
</dbReference>
<dbReference type="PRINTS" id="PR00455">
    <property type="entry name" value="HTHTETR"/>
</dbReference>
<dbReference type="STRING" id="257708.RGI145_22285"/>
<feature type="DNA-binding region" description="H-T-H motif" evidence="2">
    <location>
        <begin position="52"/>
        <end position="71"/>
    </location>
</feature>
<feature type="region of interest" description="Disordered" evidence="3">
    <location>
        <begin position="1"/>
        <end position="26"/>
    </location>
</feature>
<feature type="domain" description="HTH tetR-type" evidence="4">
    <location>
        <begin position="29"/>
        <end position="89"/>
    </location>
</feature>
<keyword evidence="1 2" id="KW-0238">DNA-binding</keyword>
<protein>
    <recommendedName>
        <fullName evidence="4">HTH tetR-type domain-containing protein</fullName>
    </recommendedName>
</protein>
<evidence type="ECO:0000256" key="2">
    <source>
        <dbReference type="PROSITE-ProRule" id="PRU00335"/>
    </source>
</evidence>
<dbReference type="Pfam" id="PF00440">
    <property type="entry name" value="TetR_N"/>
    <property type="match status" value="1"/>
</dbReference>
<dbReference type="PANTHER" id="PTHR30328:SF54">
    <property type="entry name" value="HTH-TYPE TRANSCRIPTIONAL REPRESSOR SCO4008"/>
    <property type="match status" value="1"/>
</dbReference>
<evidence type="ECO:0000256" key="3">
    <source>
        <dbReference type="SAM" id="MobiDB-lite"/>
    </source>
</evidence>
<evidence type="ECO:0000313" key="6">
    <source>
        <dbReference type="Proteomes" id="UP000185494"/>
    </source>
</evidence>
<dbReference type="GO" id="GO:0003677">
    <property type="term" value="F:DNA binding"/>
    <property type="evidence" value="ECO:0007669"/>
    <property type="project" value="UniProtKB-UniRule"/>
</dbReference>
<organism evidence="5 6">
    <name type="scientific">Roseomonas gilardii</name>
    <dbReference type="NCBI Taxonomy" id="257708"/>
    <lineage>
        <taxon>Bacteria</taxon>
        <taxon>Pseudomonadati</taxon>
        <taxon>Pseudomonadota</taxon>
        <taxon>Alphaproteobacteria</taxon>
        <taxon>Acetobacterales</taxon>
        <taxon>Roseomonadaceae</taxon>
        <taxon>Roseomonas</taxon>
    </lineage>
</organism>
<evidence type="ECO:0000259" key="4">
    <source>
        <dbReference type="PROSITE" id="PS50977"/>
    </source>
</evidence>
<gene>
    <name evidence="5" type="ORF">RGI145_22285</name>
</gene>
<dbReference type="PANTHER" id="PTHR30328">
    <property type="entry name" value="TRANSCRIPTIONAL REPRESSOR"/>
    <property type="match status" value="1"/>
</dbReference>
<dbReference type="Proteomes" id="UP000185494">
    <property type="component" value="Chromosome 2"/>
</dbReference>
<evidence type="ECO:0000313" key="5">
    <source>
        <dbReference type="EMBL" id="APT60017.1"/>
    </source>
</evidence>
<evidence type="ECO:0000256" key="1">
    <source>
        <dbReference type="ARBA" id="ARBA00023125"/>
    </source>
</evidence>
<dbReference type="InterPro" id="IPR041474">
    <property type="entry name" value="NicS_C"/>
</dbReference>
<proteinExistence type="predicted"/>
<dbReference type="InterPro" id="IPR001647">
    <property type="entry name" value="HTH_TetR"/>
</dbReference>
<dbReference type="KEGG" id="rgi:RGI145_22285"/>
<accession>A0A1L7AMK5</accession>
<reference evidence="5 6" key="1">
    <citation type="submission" date="2016-05" db="EMBL/GenBank/DDBJ databases">
        <title>Complete Genome and Methylome Analysis of Psychrotrophic Bacterial Isolates from Antarctic Lake Untersee.</title>
        <authorList>
            <person name="Fomenkov A."/>
            <person name="Akimov V.N."/>
            <person name="Vasilyeva L.V."/>
            <person name="Andersen D."/>
            <person name="Vincze T."/>
            <person name="Roberts R.J."/>
        </authorList>
    </citation>
    <scope>NUCLEOTIDE SEQUENCE [LARGE SCALE GENOMIC DNA]</scope>
    <source>
        <strain evidence="5 6">U14-5</strain>
    </source>
</reference>
<dbReference type="EMBL" id="CP015584">
    <property type="protein sequence ID" value="APT60017.1"/>
    <property type="molecule type" value="Genomic_DNA"/>
</dbReference>
<dbReference type="SUPFAM" id="SSF48498">
    <property type="entry name" value="Tetracyclin repressor-like, C-terminal domain"/>
    <property type="match status" value="1"/>
</dbReference>
<dbReference type="PROSITE" id="PS50977">
    <property type="entry name" value="HTH_TETR_2"/>
    <property type="match status" value="1"/>
</dbReference>
<sequence>MTSPRAPGSQLRRRKPTVTLVAPGERAPERRRRELLESAIAEFAKHGYGGARIDSIVSRTNSNKAVLYHYFGSKEQLYVAVLEEVYAGIRLSEEAVEFASLSPTKALAKLVQFTFHYYVEHPDFVRILNIENQNGARYLKSSRLVEKLNRPIIDIVENILKRGAAGGEFRDGIDALDLYISISALGFMYVSNRHTLSAVFGRNLFDPAVLAQRQDAIVDMVLRFVRAP</sequence>
<dbReference type="InterPro" id="IPR050109">
    <property type="entry name" value="HTH-type_TetR-like_transc_reg"/>
</dbReference>
<dbReference type="InterPro" id="IPR036271">
    <property type="entry name" value="Tet_transcr_reg_TetR-rel_C_sf"/>
</dbReference>
<dbReference type="Gene3D" id="1.10.357.10">
    <property type="entry name" value="Tetracycline Repressor, domain 2"/>
    <property type="match status" value="1"/>
</dbReference>
<dbReference type="AlphaFoldDB" id="A0A1L7AMK5"/>
<name>A0A1L7AMK5_9PROT</name>
<dbReference type="SUPFAM" id="SSF46689">
    <property type="entry name" value="Homeodomain-like"/>
    <property type="match status" value="1"/>
</dbReference>